<protein>
    <recommendedName>
        <fullName evidence="2">SRR1-like domain-containing protein</fullName>
    </recommendedName>
</protein>
<dbReference type="InterPro" id="IPR012942">
    <property type="entry name" value="SRR1-like"/>
</dbReference>
<organism evidence="3 4">
    <name type="scientific">Cucumis sativus</name>
    <name type="common">Cucumber</name>
    <dbReference type="NCBI Taxonomy" id="3659"/>
    <lineage>
        <taxon>Eukaryota</taxon>
        <taxon>Viridiplantae</taxon>
        <taxon>Streptophyta</taxon>
        <taxon>Embryophyta</taxon>
        <taxon>Tracheophyta</taxon>
        <taxon>Spermatophyta</taxon>
        <taxon>Magnoliopsida</taxon>
        <taxon>eudicotyledons</taxon>
        <taxon>Gunneridae</taxon>
        <taxon>Pentapetalae</taxon>
        <taxon>rosids</taxon>
        <taxon>fabids</taxon>
        <taxon>Cucurbitales</taxon>
        <taxon>Cucurbitaceae</taxon>
        <taxon>Benincaseae</taxon>
        <taxon>Cucumis</taxon>
    </lineage>
</organism>
<dbReference type="STRING" id="3659.A0A0A0KRU2"/>
<dbReference type="Proteomes" id="UP000029981">
    <property type="component" value="Chromosome 5"/>
</dbReference>
<comment type="similarity">
    <text evidence="1">Belongs to the SRR1 family.</text>
</comment>
<sequence length="405" mass="45449">MENVIAIVDHGSHLAEGAAQALSPEPRSARHLSSSCEPIPFAREPIPRGSAYGSQLGVKGAAQAPFARATISTPLELKLGSAYGSQLGVKGAAQAPFARATSSTPLELKPEQSKTNQVRNEKLYRLDGMAASAKTVSIPDQSNSGDWTVVLPRRGKQKKTFPKLRIREDQRTWSPTDQANDTIRESKLLQKMEICIKKLENSQFYQTLVEELETMPFLESLNRVLGSESKMGMVVYGVGSIENYENPRLQLSLAILLKRKFSWIESLEVFDPILSATECRLMESFGCSVLSFNEQGRRCAEKPTMFFMPHCEAELYNNLLQENWKVGLLNHIVLFGNSFEIYEQFVSEFKNSPVVDSSKFILASRKFIREIKIKTVSDDYFGAFHDSSWQFFSPVSPLELQFIDL</sequence>
<dbReference type="GO" id="GO:0005634">
    <property type="term" value="C:nucleus"/>
    <property type="evidence" value="ECO:0000318"/>
    <property type="project" value="GO_Central"/>
</dbReference>
<reference evidence="3 4" key="2">
    <citation type="journal article" date="2009" name="PLoS ONE">
        <title>An integrated genetic and cytogenetic map of the cucumber genome.</title>
        <authorList>
            <person name="Ren Y."/>
            <person name="Zhang Z."/>
            <person name="Liu J."/>
            <person name="Staub J.E."/>
            <person name="Han Y."/>
            <person name="Cheng Z."/>
            <person name="Li X."/>
            <person name="Lu J."/>
            <person name="Miao H."/>
            <person name="Kang H."/>
            <person name="Xie B."/>
            <person name="Gu X."/>
            <person name="Wang X."/>
            <person name="Du Y."/>
            <person name="Jin W."/>
            <person name="Huang S."/>
        </authorList>
    </citation>
    <scope>NUCLEOTIDE SEQUENCE [LARGE SCALE GENOMIC DNA]</scope>
    <source>
        <strain evidence="4">cv. 9930</strain>
    </source>
</reference>
<evidence type="ECO:0000259" key="2">
    <source>
        <dbReference type="Pfam" id="PF07985"/>
    </source>
</evidence>
<dbReference type="Pfam" id="PF07985">
    <property type="entry name" value="SRR1"/>
    <property type="match status" value="1"/>
</dbReference>
<name>A0A0A0KRU2_CUCSA</name>
<dbReference type="AlphaFoldDB" id="A0A0A0KRU2"/>
<reference evidence="3 4" key="3">
    <citation type="journal article" date="2010" name="BMC Genomics">
        <title>Transcriptome sequencing and comparative analysis of cucumber flowers with different sex types.</title>
        <authorList>
            <person name="Guo S."/>
            <person name="Zheng Y."/>
            <person name="Joung J.G."/>
            <person name="Liu S."/>
            <person name="Zhang Z."/>
            <person name="Crasta O.R."/>
            <person name="Sobral B.W."/>
            <person name="Xu Y."/>
            <person name="Huang S."/>
            <person name="Fei Z."/>
        </authorList>
    </citation>
    <scope>NUCLEOTIDE SEQUENCE [LARGE SCALE GENOMIC DNA]</scope>
    <source>
        <strain evidence="4">cv. 9930</strain>
    </source>
</reference>
<proteinExistence type="inferred from homology"/>
<reference evidence="3 4" key="4">
    <citation type="journal article" date="2011" name="BMC Genomics">
        <title>RNA-Seq improves annotation of protein-coding genes in the cucumber genome.</title>
        <authorList>
            <person name="Li Z."/>
            <person name="Zhang Z."/>
            <person name="Yan P."/>
            <person name="Huang S."/>
            <person name="Fei Z."/>
            <person name="Lin K."/>
        </authorList>
    </citation>
    <scope>NUCLEOTIDE SEQUENCE [LARGE SCALE GENOMIC DNA]</scope>
    <source>
        <strain evidence="4">cv. 9930</strain>
    </source>
</reference>
<keyword evidence="4" id="KW-1185">Reference proteome</keyword>
<dbReference type="EMBL" id="CM002926">
    <property type="protein sequence ID" value="KGN51122.1"/>
    <property type="molecule type" value="Genomic_DNA"/>
</dbReference>
<dbReference type="InterPro" id="IPR040044">
    <property type="entry name" value="SRR1L"/>
</dbReference>
<dbReference type="Gramene" id="KGN51122">
    <property type="protein sequence ID" value="KGN51122"/>
    <property type="gene ID" value="Csa_5G457240"/>
</dbReference>
<dbReference type="OMA" id="WRMDRLC"/>
<dbReference type="PANTHER" id="PTHR28626">
    <property type="entry name" value="SRR1-LIKE PROTEIN"/>
    <property type="match status" value="1"/>
</dbReference>
<dbReference type="PANTHER" id="PTHR28626:SF3">
    <property type="entry name" value="SRR1-LIKE PROTEIN"/>
    <property type="match status" value="1"/>
</dbReference>
<dbReference type="GO" id="GO:0005737">
    <property type="term" value="C:cytoplasm"/>
    <property type="evidence" value="ECO:0000318"/>
    <property type="project" value="GO_Central"/>
</dbReference>
<gene>
    <name evidence="3" type="ORF">Csa_5G457240</name>
</gene>
<accession>A0A0A0KRU2</accession>
<feature type="domain" description="SRR1-like" evidence="2">
    <location>
        <begin position="219"/>
        <end position="391"/>
    </location>
</feature>
<reference evidence="3 4" key="1">
    <citation type="journal article" date="2009" name="Nat. Genet.">
        <title>The genome of the cucumber, Cucumis sativus L.</title>
        <authorList>
            <person name="Huang S."/>
            <person name="Li R."/>
            <person name="Zhang Z."/>
            <person name="Li L."/>
            <person name="Gu X."/>
            <person name="Fan W."/>
            <person name="Lucas W.J."/>
            <person name="Wang X."/>
            <person name="Xie B."/>
            <person name="Ni P."/>
            <person name="Ren Y."/>
            <person name="Zhu H."/>
            <person name="Li J."/>
            <person name="Lin K."/>
            <person name="Jin W."/>
            <person name="Fei Z."/>
            <person name="Li G."/>
            <person name="Staub J."/>
            <person name="Kilian A."/>
            <person name="van der Vossen E.A."/>
            <person name="Wu Y."/>
            <person name="Guo J."/>
            <person name="He J."/>
            <person name="Jia Z."/>
            <person name="Ren Y."/>
            <person name="Tian G."/>
            <person name="Lu Y."/>
            <person name="Ruan J."/>
            <person name="Qian W."/>
            <person name="Wang M."/>
            <person name="Huang Q."/>
            <person name="Li B."/>
            <person name="Xuan Z."/>
            <person name="Cao J."/>
            <person name="Asan"/>
            <person name="Wu Z."/>
            <person name="Zhang J."/>
            <person name="Cai Q."/>
            <person name="Bai Y."/>
            <person name="Zhao B."/>
            <person name="Han Y."/>
            <person name="Li Y."/>
            <person name="Li X."/>
            <person name="Wang S."/>
            <person name="Shi Q."/>
            <person name="Liu S."/>
            <person name="Cho W.K."/>
            <person name="Kim J.Y."/>
            <person name="Xu Y."/>
            <person name="Heller-Uszynska K."/>
            <person name="Miao H."/>
            <person name="Cheng Z."/>
            <person name="Zhang S."/>
            <person name="Wu J."/>
            <person name="Yang Y."/>
            <person name="Kang H."/>
            <person name="Li M."/>
            <person name="Liang H."/>
            <person name="Ren X."/>
            <person name="Shi Z."/>
            <person name="Wen M."/>
            <person name="Jian M."/>
            <person name="Yang H."/>
            <person name="Zhang G."/>
            <person name="Yang Z."/>
            <person name="Chen R."/>
            <person name="Liu S."/>
            <person name="Li J."/>
            <person name="Ma L."/>
            <person name="Liu H."/>
            <person name="Zhou Y."/>
            <person name="Zhao J."/>
            <person name="Fang X."/>
            <person name="Li G."/>
            <person name="Fang L."/>
            <person name="Li Y."/>
            <person name="Liu D."/>
            <person name="Zheng H."/>
            <person name="Zhang Y."/>
            <person name="Qin N."/>
            <person name="Li Z."/>
            <person name="Yang G."/>
            <person name="Yang S."/>
            <person name="Bolund L."/>
            <person name="Kristiansen K."/>
            <person name="Zheng H."/>
            <person name="Li S."/>
            <person name="Zhang X."/>
            <person name="Yang H."/>
            <person name="Wang J."/>
            <person name="Sun R."/>
            <person name="Zhang B."/>
            <person name="Jiang S."/>
            <person name="Wang J."/>
            <person name="Du Y."/>
            <person name="Li S."/>
        </authorList>
    </citation>
    <scope>NUCLEOTIDE SEQUENCE [LARGE SCALE GENOMIC DNA]</scope>
    <source>
        <strain evidence="4">cv. 9930</strain>
    </source>
</reference>
<evidence type="ECO:0000256" key="1">
    <source>
        <dbReference type="ARBA" id="ARBA00009856"/>
    </source>
</evidence>
<dbReference type="eggNOG" id="KOG3131">
    <property type="taxonomic scope" value="Eukaryota"/>
</dbReference>
<evidence type="ECO:0000313" key="3">
    <source>
        <dbReference type="EMBL" id="KGN51122.1"/>
    </source>
</evidence>
<evidence type="ECO:0000313" key="4">
    <source>
        <dbReference type="Proteomes" id="UP000029981"/>
    </source>
</evidence>